<dbReference type="PROSITE" id="PS51462">
    <property type="entry name" value="NUDIX"/>
    <property type="match status" value="1"/>
</dbReference>
<dbReference type="Proteomes" id="UP000192939">
    <property type="component" value="Unassembled WGS sequence"/>
</dbReference>
<name>A0ABY1M237_9BACL</name>
<protein>
    <submittedName>
        <fullName evidence="2">Isopentenyldiphosphate isomerase</fullName>
    </submittedName>
</protein>
<gene>
    <name evidence="2" type="ORF">SAMN02744124_03656</name>
</gene>
<dbReference type="GeneID" id="43345075"/>
<evidence type="ECO:0000313" key="2">
    <source>
        <dbReference type="EMBL" id="SMF55398.1"/>
    </source>
</evidence>
<accession>A0ABY1M237</accession>
<dbReference type="PANTHER" id="PTHR10885:SF0">
    <property type="entry name" value="ISOPENTENYL-DIPHOSPHATE DELTA-ISOMERASE"/>
    <property type="match status" value="1"/>
</dbReference>
<dbReference type="Pfam" id="PF00293">
    <property type="entry name" value="NUDIX"/>
    <property type="match status" value="1"/>
</dbReference>
<dbReference type="InterPro" id="IPR015797">
    <property type="entry name" value="NUDIX_hydrolase-like_dom_sf"/>
</dbReference>
<keyword evidence="3" id="KW-1185">Reference proteome</keyword>
<evidence type="ECO:0000313" key="3">
    <source>
        <dbReference type="Proteomes" id="UP000192939"/>
    </source>
</evidence>
<dbReference type="InterPro" id="IPR000086">
    <property type="entry name" value="NUDIX_hydrolase_dom"/>
</dbReference>
<keyword evidence="2" id="KW-0413">Isomerase</keyword>
<organism evidence="2 3">
    <name type="scientific">Paenibacillus barengoltzii J12</name>
    <dbReference type="NCBI Taxonomy" id="935846"/>
    <lineage>
        <taxon>Bacteria</taxon>
        <taxon>Bacillati</taxon>
        <taxon>Bacillota</taxon>
        <taxon>Bacilli</taxon>
        <taxon>Bacillales</taxon>
        <taxon>Paenibacillaceae</taxon>
        <taxon>Paenibacillus</taxon>
    </lineage>
</organism>
<dbReference type="GO" id="GO:0016853">
    <property type="term" value="F:isomerase activity"/>
    <property type="evidence" value="ECO:0007669"/>
    <property type="project" value="UniProtKB-KW"/>
</dbReference>
<feature type="domain" description="Nudix hydrolase" evidence="1">
    <location>
        <begin position="30"/>
        <end position="171"/>
    </location>
</feature>
<dbReference type="SUPFAM" id="SSF55811">
    <property type="entry name" value="Nudix"/>
    <property type="match status" value="1"/>
</dbReference>
<comment type="caution">
    <text evidence="2">The sequence shown here is derived from an EMBL/GenBank/DDBJ whole genome shotgun (WGS) entry which is preliminary data.</text>
</comment>
<proteinExistence type="predicted"/>
<dbReference type="PANTHER" id="PTHR10885">
    <property type="entry name" value="ISOPENTENYL-DIPHOSPHATE DELTA-ISOMERASE"/>
    <property type="match status" value="1"/>
</dbReference>
<reference evidence="2 3" key="1">
    <citation type="submission" date="2017-04" db="EMBL/GenBank/DDBJ databases">
        <authorList>
            <person name="Varghese N."/>
            <person name="Submissions S."/>
        </authorList>
    </citation>
    <scope>NUCLEOTIDE SEQUENCE [LARGE SCALE GENOMIC DNA]</scope>
    <source>
        <strain evidence="2 3">J12</strain>
    </source>
</reference>
<dbReference type="CDD" id="cd04692">
    <property type="entry name" value="NUDIX_Hydrolase"/>
    <property type="match status" value="1"/>
</dbReference>
<dbReference type="RefSeq" id="WP_016312548.1">
    <property type="nucleotide sequence ID" value="NZ_FXAE01000049.1"/>
</dbReference>
<dbReference type="Gene3D" id="3.90.79.10">
    <property type="entry name" value="Nucleoside Triphosphate Pyrophosphohydrolase"/>
    <property type="match status" value="1"/>
</dbReference>
<dbReference type="EMBL" id="FXAE01000049">
    <property type="protein sequence ID" value="SMF55398.1"/>
    <property type="molecule type" value="Genomic_DNA"/>
</dbReference>
<sequence>MSETELFDIYTKDMKKLGTAPRQEVHAKGLWHQTFHCWIMKRDAQGEIYLLFQRRHPNKDVFPLLLDTSCAGHLQAGEDVKDGIRELKEELGLAIPVEDLTYLGRVAQEHFPSPDLIDREVNHVYIYENEQSLLHYRIQTEELIGLYWVSILDLQELRRGERDELTSTGVYMDEASGGLKEEQATWRLTDFTPNSDEYYQMLFDRITSLF</sequence>
<evidence type="ECO:0000259" key="1">
    <source>
        <dbReference type="PROSITE" id="PS51462"/>
    </source>
</evidence>